<feature type="domain" description="Retrovirus-related Pol polyprotein from transposon TNT 1-94-like beta-barrel" evidence="2">
    <location>
        <begin position="145"/>
        <end position="229"/>
    </location>
</feature>
<dbReference type="GeneID" id="108628008"/>
<name>A0AAJ7J659_9HYME</name>
<accession>A0AAJ7J659</accession>
<dbReference type="RefSeq" id="XP_017885133.1">
    <property type="nucleotide sequence ID" value="XM_018029644.1"/>
</dbReference>
<feature type="domain" description="GAG-pre-integrase" evidence="1">
    <location>
        <begin position="260"/>
        <end position="326"/>
    </location>
</feature>
<reference evidence="4" key="1">
    <citation type="submission" date="2025-08" db="UniProtKB">
        <authorList>
            <consortium name="RefSeq"/>
        </authorList>
    </citation>
    <scope>IDENTIFICATION</scope>
    <source>
        <tissue evidence="4">Whole body</tissue>
    </source>
</reference>
<sequence>GAGSPVKDEDLAYILLAGLPESYETLNTSVANLPEDSSTTAKISKALLTEYDRRKSRCPDENENQLEALQIGRKTKYSHTHASTANKPKSIFCSHCKKQGHDIKNCWTKNRTKIQNQNSNLNRRKKESDNGFLVSLNNIDMKDSWLLGSGCTKLVCKRRDWFKTFKEVKIEPINMAAEQSNNKLEAKGIGDIEIKIFVGRQELYVTIHNVYYVPDLRKNLLSASQIEQRSKQILIRNGMAEIRDIKNGQLMCIADRKNDLYVVRVQTITRIRGKLESHNISVKDSAIWHQRLCHVGQSTIKKTAELNCVRGLENTKVVENVCEDCRI</sequence>
<feature type="non-terminal residue" evidence="4">
    <location>
        <position position="1"/>
    </location>
</feature>
<dbReference type="Pfam" id="PF13976">
    <property type="entry name" value="gag_pre-integrs"/>
    <property type="match status" value="1"/>
</dbReference>
<dbReference type="PANTHER" id="PTHR47592">
    <property type="entry name" value="PBF68 PROTEIN"/>
    <property type="match status" value="1"/>
</dbReference>
<dbReference type="AlphaFoldDB" id="A0AAJ7J659"/>
<keyword evidence="3" id="KW-1185">Reference proteome</keyword>
<protein>
    <submittedName>
        <fullName evidence="4">Uncharacterized protein LOC108628008</fullName>
    </submittedName>
</protein>
<dbReference type="KEGG" id="ccal:108628008"/>
<dbReference type="Proteomes" id="UP000694925">
    <property type="component" value="Unplaced"/>
</dbReference>
<gene>
    <name evidence="4" type="primary">LOC108628008</name>
</gene>
<evidence type="ECO:0000259" key="1">
    <source>
        <dbReference type="Pfam" id="PF13976"/>
    </source>
</evidence>
<evidence type="ECO:0000313" key="3">
    <source>
        <dbReference type="Proteomes" id="UP000694925"/>
    </source>
</evidence>
<feature type="non-terminal residue" evidence="4">
    <location>
        <position position="327"/>
    </location>
</feature>
<dbReference type="InterPro" id="IPR054722">
    <property type="entry name" value="PolX-like_BBD"/>
</dbReference>
<organism evidence="3 4">
    <name type="scientific">Ceratina calcarata</name>
    <dbReference type="NCBI Taxonomy" id="156304"/>
    <lineage>
        <taxon>Eukaryota</taxon>
        <taxon>Metazoa</taxon>
        <taxon>Ecdysozoa</taxon>
        <taxon>Arthropoda</taxon>
        <taxon>Hexapoda</taxon>
        <taxon>Insecta</taxon>
        <taxon>Pterygota</taxon>
        <taxon>Neoptera</taxon>
        <taxon>Endopterygota</taxon>
        <taxon>Hymenoptera</taxon>
        <taxon>Apocrita</taxon>
        <taxon>Aculeata</taxon>
        <taxon>Apoidea</taxon>
        <taxon>Anthophila</taxon>
        <taxon>Apidae</taxon>
        <taxon>Ceratina</taxon>
        <taxon>Zadontomerus</taxon>
    </lineage>
</organism>
<proteinExistence type="predicted"/>
<evidence type="ECO:0000259" key="2">
    <source>
        <dbReference type="Pfam" id="PF22936"/>
    </source>
</evidence>
<dbReference type="Pfam" id="PF22936">
    <property type="entry name" value="Pol_BBD"/>
    <property type="match status" value="1"/>
</dbReference>
<dbReference type="InterPro" id="IPR025724">
    <property type="entry name" value="GAG-pre-integrase_dom"/>
</dbReference>
<evidence type="ECO:0000313" key="4">
    <source>
        <dbReference type="RefSeq" id="XP_017885133.1"/>
    </source>
</evidence>